<accession>A0A7X0SPC3</accession>
<organism evidence="1 2">
    <name type="scientific">Cohnella zeiphila</name>
    <dbReference type="NCBI Taxonomy" id="2761120"/>
    <lineage>
        <taxon>Bacteria</taxon>
        <taxon>Bacillati</taxon>
        <taxon>Bacillota</taxon>
        <taxon>Bacilli</taxon>
        <taxon>Bacillales</taxon>
        <taxon>Paenibacillaceae</taxon>
        <taxon>Cohnella</taxon>
    </lineage>
</organism>
<keyword evidence="2" id="KW-1185">Reference proteome</keyword>
<sequence>MTVRCKRLLLVFKDSGAEPESQEHTIQNRMAPGHESKRFTILGFGYVS</sequence>
<comment type="caution">
    <text evidence="1">The sequence shown here is derived from an EMBL/GenBank/DDBJ whole genome shotgun (WGS) entry which is preliminary data.</text>
</comment>
<evidence type="ECO:0000313" key="2">
    <source>
        <dbReference type="Proteomes" id="UP000564644"/>
    </source>
</evidence>
<protein>
    <submittedName>
        <fullName evidence="1">Uncharacterized protein</fullName>
    </submittedName>
</protein>
<gene>
    <name evidence="1" type="ORF">H7C18_10620</name>
</gene>
<dbReference type="RefSeq" id="WP_185129029.1">
    <property type="nucleotide sequence ID" value="NZ_JACJVO010000011.1"/>
</dbReference>
<reference evidence="1 2" key="1">
    <citation type="submission" date="2020-08" db="EMBL/GenBank/DDBJ databases">
        <title>Cohnella phylogeny.</title>
        <authorList>
            <person name="Dunlap C."/>
        </authorList>
    </citation>
    <scope>NUCLEOTIDE SEQUENCE [LARGE SCALE GENOMIC DNA]</scope>
    <source>
        <strain evidence="1 2">CBP 2801</strain>
    </source>
</reference>
<name>A0A7X0SPC3_9BACL</name>
<evidence type="ECO:0000313" key="1">
    <source>
        <dbReference type="EMBL" id="MBB6731358.1"/>
    </source>
</evidence>
<proteinExistence type="predicted"/>
<dbReference type="Proteomes" id="UP000564644">
    <property type="component" value="Unassembled WGS sequence"/>
</dbReference>
<dbReference type="AlphaFoldDB" id="A0A7X0SPC3"/>
<dbReference type="EMBL" id="JACJVO010000011">
    <property type="protein sequence ID" value="MBB6731358.1"/>
    <property type="molecule type" value="Genomic_DNA"/>
</dbReference>